<evidence type="ECO:0000313" key="1">
    <source>
        <dbReference type="EMBL" id="KAG7449801.1"/>
    </source>
</evidence>
<keyword evidence="2" id="KW-1185">Reference proteome</keyword>
<reference evidence="1" key="1">
    <citation type="submission" date="2020-11" db="EMBL/GenBank/DDBJ databases">
        <title>Adaptations for nitrogen fixation in a non-lichenized fungal sporocarp promotes dispersal by wood-feeding termites.</title>
        <authorList>
            <consortium name="DOE Joint Genome Institute"/>
            <person name="Koch R.A."/>
            <person name="Yoon G."/>
            <person name="Arayal U."/>
            <person name="Lail K."/>
            <person name="Amirebrahimi M."/>
            <person name="Labutti K."/>
            <person name="Lipzen A."/>
            <person name="Riley R."/>
            <person name="Barry K."/>
            <person name="Henrissat B."/>
            <person name="Grigoriev I.V."/>
            <person name="Herr J.R."/>
            <person name="Aime M.C."/>
        </authorList>
    </citation>
    <scope>NUCLEOTIDE SEQUENCE</scope>
    <source>
        <strain evidence="1">MCA 3950</strain>
    </source>
</reference>
<protein>
    <submittedName>
        <fullName evidence="1">Uncharacterized protein</fullName>
    </submittedName>
</protein>
<accession>A0A9P7W1S3</accession>
<dbReference type="AlphaFoldDB" id="A0A9P7W1S3"/>
<evidence type="ECO:0000313" key="2">
    <source>
        <dbReference type="Proteomes" id="UP000812287"/>
    </source>
</evidence>
<proteinExistence type="predicted"/>
<dbReference type="Proteomes" id="UP000812287">
    <property type="component" value="Unassembled WGS sequence"/>
</dbReference>
<sequence length="99" mass="11376">MTWMLLFSHCGFSVAPILVSRNPLAKGYSMFNGISDCANQTASSAKPKILHFLWDLRSSEGGKLVYLKMNQGRFGELDILWPLQNFWRLPDQFDPSHNW</sequence>
<dbReference type="RefSeq" id="XP_043043301.1">
    <property type="nucleotide sequence ID" value="XM_043181582.1"/>
</dbReference>
<dbReference type="EMBL" id="MU250527">
    <property type="protein sequence ID" value="KAG7449801.1"/>
    <property type="molecule type" value="Genomic_DNA"/>
</dbReference>
<dbReference type="GeneID" id="66103878"/>
<comment type="caution">
    <text evidence="1">The sequence shown here is derived from an EMBL/GenBank/DDBJ whole genome shotgun (WGS) entry which is preliminary data.</text>
</comment>
<name>A0A9P7W1S3_9AGAR</name>
<organism evidence="1 2">
    <name type="scientific">Guyanagaster necrorhizus</name>
    <dbReference type="NCBI Taxonomy" id="856835"/>
    <lineage>
        <taxon>Eukaryota</taxon>
        <taxon>Fungi</taxon>
        <taxon>Dikarya</taxon>
        <taxon>Basidiomycota</taxon>
        <taxon>Agaricomycotina</taxon>
        <taxon>Agaricomycetes</taxon>
        <taxon>Agaricomycetidae</taxon>
        <taxon>Agaricales</taxon>
        <taxon>Marasmiineae</taxon>
        <taxon>Physalacriaceae</taxon>
        <taxon>Guyanagaster</taxon>
    </lineage>
</organism>
<gene>
    <name evidence="1" type="ORF">BT62DRAFT_607508</name>
</gene>